<evidence type="ECO:0000256" key="4">
    <source>
        <dbReference type="ARBA" id="ARBA00023136"/>
    </source>
</evidence>
<dbReference type="HAMAP" id="MF_00445">
    <property type="entry name" value="NDH1_NuoN_1"/>
    <property type="match status" value="1"/>
</dbReference>
<evidence type="ECO:0000256" key="2">
    <source>
        <dbReference type="ARBA" id="ARBA00022692"/>
    </source>
</evidence>
<accession>A0ABS3YRD4</accession>
<comment type="similarity">
    <text evidence="5">Belongs to the complex I subunit 2 family.</text>
</comment>
<comment type="subcellular location">
    <subcellularLocation>
        <location evidence="5">Cell membrane</location>
        <topology evidence="5">Multi-pass membrane protein</topology>
    </subcellularLocation>
    <subcellularLocation>
        <location evidence="1">Endomembrane system</location>
        <topology evidence="1">Multi-pass membrane protein</topology>
    </subcellularLocation>
    <subcellularLocation>
        <location evidence="6">Membrane</location>
        <topology evidence="6">Multi-pass membrane protein</topology>
    </subcellularLocation>
</comment>
<dbReference type="RefSeq" id="WP_209138509.1">
    <property type="nucleotide sequence ID" value="NZ_JAGHKO010000001.1"/>
</dbReference>
<keyword evidence="2 5" id="KW-0812">Transmembrane</keyword>
<evidence type="ECO:0000256" key="3">
    <source>
        <dbReference type="ARBA" id="ARBA00022989"/>
    </source>
</evidence>
<feature type="transmembrane region" description="Helical" evidence="5">
    <location>
        <begin position="95"/>
        <end position="112"/>
    </location>
</feature>
<dbReference type="PANTHER" id="PTHR22773">
    <property type="entry name" value="NADH DEHYDROGENASE"/>
    <property type="match status" value="1"/>
</dbReference>
<feature type="domain" description="NADH:quinone oxidoreductase/Mrp antiporter transmembrane" evidence="7">
    <location>
        <begin position="117"/>
        <end position="402"/>
    </location>
</feature>
<evidence type="ECO:0000313" key="8">
    <source>
        <dbReference type="EMBL" id="MBO9200466.1"/>
    </source>
</evidence>
<dbReference type="EC" id="7.1.1.-" evidence="5"/>
<feature type="transmembrane region" description="Helical" evidence="5">
    <location>
        <begin position="148"/>
        <end position="173"/>
    </location>
</feature>
<comment type="caution">
    <text evidence="8">The sequence shown here is derived from an EMBL/GenBank/DDBJ whole genome shotgun (WGS) entry which is preliminary data.</text>
</comment>
<keyword evidence="5" id="KW-1278">Translocase</keyword>
<comment type="catalytic activity">
    <reaction evidence="5">
        <text>a quinone + NADH + 5 H(+)(in) = a quinol + NAD(+) + 4 H(+)(out)</text>
        <dbReference type="Rhea" id="RHEA:57888"/>
        <dbReference type="ChEBI" id="CHEBI:15378"/>
        <dbReference type="ChEBI" id="CHEBI:24646"/>
        <dbReference type="ChEBI" id="CHEBI:57540"/>
        <dbReference type="ChEBI" id="CHEBI:57945"/>
        <dbReference type="ChEBI" id="CHEBI:132124"/>
    </reaction>
</comment>
<comment type="subunit">
    <text evidence="5">NDH-1 is composed of 14 different subunits. Subunits NuoA, H, J, K, L, M, N constitute the membrane sector of the complex.</text>
</comment>
<keyword evidence="9" id="KW-1185">Reference proteome</keyword>
<evidence type="ECO:0000256" key="5">
    <source>
        <dbReference type="HAMAP-Rule" id="MF_00445"/>
    </source>
</evidence>
<feature type="transmembrane region" description="Helical" evidence="5">
    <location>
        <begin position="118"/>
        <end position="136"/>
    </location>
</feature>
<evidence type="ECO:0000259" key="7">
    <source>
        <dbReference type="Pfam" id="PF00361"/>
    </source>
</evidence>
<name>A0ABS3YRD4_9BACT</name>
<dbReference type="InterPro" id="IPR001750">
    <property type="entry name" value="ND/Mrp_TM"/>
</dbReference>
<keyword evidence="5" id="KW-0874">Quinone</keyword>
<keyword evidence="5" id="KW-0813">Transport</keyword>
<keyword evidence="3 5" id="KW-1133">Transmembrane helix</keyword>
<feature type="transmembrane region" description="Helical" evidence="5">
    <location>
        <begin position="259"/>
        <end position="280"/>
    </location>
</feature>
<sequence length="461" mass="50484">MNAIVISAVLGVIMMFCGVFTNSKPAVRTVAIIGLLALVIVNVLDMGGYHFFNVNVKGMLSFDIFGLLFNTIAFGSTWVYFLLSGRDMERVGVNLAEYFALIFFVLCGIAIVSSFSSLLMLFLGIEIISIPLYILTGSDKRNLKSNEAALKYFLMGSFSTGIMLMGITLLYGVKGSFNIDVIRMGTTSLTPMLAAGLLLLLFAMSFKVSAAPFHFWTPDAYDGSPTVFTSFMATIVKVAGFIAFIRLFEGCFGDVQKQWQLLVAIIAAATLFIGNITAVFQQSVKRMLSYSSIAQAGFMLFALVALNDMAKEGMIFYAAAYSLATIGIFAVLLKMKDYTFEGFNGLAKRQPVLAATNTIFLLSLAGIPATAGFWAKFYMLSAAISNGNVMWLVIVGVLCAAISVYYYFRVIQAMYFKEGDTQEIETTTGFKGLLIAIAVIVVILGIFPHWLLDQLHNFFYL</sequence>
<protein>
    <recommendedName>
        <fullName evidence="5">NADH-quinone oxidoreductase subunit N</fullName>
        <ecNumber evidence="5">7.1.1.-</ecNumber>
    </recommendedName>
    <alternativeName>
        <fullName evidence="5">NADH dehydrogenase I subunit N</fullName>
    </alternativeName>
    <alternativeName>
        <fullName evidence="5">NDH-1 subunit N</fullName>
    </alternativeName>
</protein>
<dbReference type="Pfam" id="PF00361">
    <property type="entry name" value="Proton_antipo_M"/>
    <property type="match status" value="1"/>
</dbReference>
<reference evidence="8 9" key="1">
    <citation type="submission" date="2021-03" db="EMBL/GenBank/DDBJ databases">
        <title>Assistant Professor.</title>
        <authorList>
            <person name="Huq M.A."/>
        </authorList>
    </citation>
    <scope>NUCLEOTIDE SEQUENCE [LARGE SCALE GENOMIC DNA]</scope>
    <source>
        <strain evidence="8 9">MAH-29</strain>
    </source>
</reference>
<feature type="transmembrane region" description="Helical" evidence="5">
    <location>
        <begin position="6"/>
        <end position="23"/>
    </location>
</feature>
<feature type="transmembrane region" description="Helical" evidence="5">
    <location>
        <begin position="429"/>
        <end position="451"/>
    </location>
</feature>
<evidence type="ECO:0000313" key="9">
    <source>
        <dbReference type="Proteomes" id="UP000677244"/>
    </source>
</evidence>
<dbReference type="EMBL" id="JAGHKO010000001">
    <property type="protein sequence ID" value="MBO9200466.1"/>
    <property type="molecule type" value="Genomic_DNA"/>
</dbReference>
<dbReference type="InterPro" id="IPR010096">
    <property type="entry name" value="NADH-Q_OxRdtase_suN/2"/>
</dbReference>
<proteinExistence type="inferred from homology"/>
<feature type="transmembrane region" description="Helical" evidence="5">
    <location>
        <begin position="313"/>
        <end position="333"/>
    </location>
</feature>
<feature type="transmembrane region" description="Helical" evidence="5">
    <location>
        <begin position="64"/>
        <end position="83"/>
    </location>
</feature>
<keyword evidence="5" id="KW-0520">NAD</keyword>
<keyword evidence="5" id="KW-1003">Cell membrane</keyword>
<feature type="transmembrane region" description="Helical" evidence="5">
    <location>
        <begin position="193"/>
        <end position="215"/>
    </location>
</feature>
<gene>
    <name evidence="5" type="primary">nuoN</name>
    <name evidence="8" type="ORF">J7I42_09355</name>
</gene>
<evidence type="ECO:0000256" key="6">
    <source>
        <dbReference type="RuleBase" id="RU000320"/>
    </source>
</evidence>
<evidence type="ECO:0000256" key="1">
    <source>
        <dbReference type="ARBA" id="ARBA00004127"/>
    </source>
</evidence>
<feature type="transmembrane region" description="Helical" evidence="5">
    <location>
        <begin position="30"/>
        <end position="52"/>
    </location>
</feature>
<dbReference type="NCBIfam" id="TIGR01770">
    <property type="entry name" value="NDH_I_N"/>
    <property type="match status" value="1"/>
</dbReference>
<feature type="transmembrane region" description="Helical" evidence="5">
    <location>
        <begin position="227"/>
        <end position="247"/>
    </location>
</feature>
<dbReference type="Proteomes" id="UP000677244">
    <property type="component" value="Unassembled WGS sequence"/>
</dbReference>
<feature type="transmembrane region" description="Helical" evidence="5">
    <location>
        <begin position="287"/>
        <end position="307"/>
    </location>
</feature>
<feature type="transmembrane region" description="Helical" evidence="5">
    <location>
        <begin position="389"/>
        <end position="408"/>
    </location>
</feature>
<keyword evidence="4 5" id="KW-0472">Membrane</keyword>
<feature type="transmembrane region" description="Helical" evidence="5">
    <location>
        <begin position="354"/>
        <end position="377"/>
    </location>
</feature>
<comment type="function">
    <text evidence="5">NDH-1 shuttles electrons from NADH, via FMN and iron-sulfur (Fe-S) centers, to quinones in the respiratory chain. The immediate electron acceptor for the enzyme in this species is believed to be a menaquinone. Couples the redox reaction to proton translocation (for every two electrons transferred, four hydrogen ions are translocated across the cytoplasmic membrane), and thus conserves the redox energy in a proton gradient.</text>
</comment>
<organism evidence="8 9">
    <name type="scientific">Niastella soli</name>
    <dbReference type="NCBI Taxonomy" id="2821487"/>
    <lineage>
        <taxon>Bacteria</taxon>
        <taxon>Pseudomonadati</taxon>
        <taxon>Bacteroidota</taxon>
        <taxon>Chitinophagia</taxon>
        <taxon>Chitinophagales</taxon>
        <taxon>Chitinophagaceae</taxon>
        <taxon>Niastella</taxon>
    </lineage>
</organism>